<comment type="caution">
    <text evidence="1">The sequence shown here is derived from an EMBL/GenBank/DDBJ whole genome shotgun (WGS) entry which is preliminary data.</text>
</comment>
<dbReference type="EMBL" id="JAKILB010000001">
    <property type="protein sequence ID" value="MCL1137314.1"/>
    <property type="molecule type" value="Genomic_DNA"/>
</dbReference>
<evidence type="ECO:0008006" key="3">
    <source>
        <dbReference type="Google" id="ProtNLM"/>
    </source>
</evidence>
<evidence type="ECO:0000313" key="2">
    <source>
        <dbReference type="Proteomes" id="UP001139293"/>
    </source>
</evidence>
<sequence>MQVTHKSAVLGFLVAGFSLLFLQGCEPNNPQFTAQKPIDTSLCSFKTDVCAKTVADVDIQLSLNPWQAPSEKPLTLTLNTSKPVENLKVKLQGRDMFMGIIPVNLTQTDKTNYQGELVYGSCSSGYMVWSAVVSFTSGGEEVFTTFDFLADNPG</sequence>
<protein>
    <recommendedName>
        <fullName evidence="3">Lipoprotein</fullName>
    </recommendedName>
</protein>
<evidence type="ECO:0000313" key="1">
    <source>
        <dbReference type="EMBL" id="MCL1137314.1"/>
    </source>
</evidence>
<dbReference type="AlphaFoldDB" id="A0A9X2CGC1"/>
<organism evidence="1 2">
    <name type="scientific">Shewanella pneumatophori</name>
    <dbReference type="NCBI Taxonomy" id="314092"/>
    <lineage>
        <taxon>Bacteria</taxon>
        <taxon>Pseudomonadati</taxon>
        <taxon>Pseudomonadota</taxon>
        <taxon>Gammaproteobacteria</taxon>
        <taxon>Alteromonadales</taxon>
        <taxon>Shewanellaceae</taxon>
        <taxon>Shewanella</taxon>
    </lineage>
</organism>
<proteinExistence type="predicted"/>
<dbReference type="RefSeq" id="WP_248948291.1">
    <property type="nucleotide sequence ID" value="NZ_JAKILB010000001.1"/>
</dbReference>
<dbReference type="PROSITE" id="PS51257">
    <property type="entry name" value="PROKAR_LIPOPROTEIN"/>
    <property type="match status" value="1"/>
</dbReference>
<reference evidence="1" key="1">
    <citation type="submission" date="2022-01" db="EMBL/GenBank/DDBJ databases">
        <title>Whole genome-based taxonomy of the Shewanellaceae.</title>
        <authorList>
            <person name="Martin-Rodriguez A.J."/>
        </authorList>
    </citation>
    <scope>NUCLEOTIDE SEQUENCE</scope>
    <source>
        <strain evidence="1">KCTC 23973</strain>
    </source>
</reference>
<dbReference type="Proteomes" id="UP001139293">
    <property type="component" value="Unassembled WGS sequence"/>
</dbReference>
<keyword evidence="2" id="KW-1185">Reference proteome</keyword>
<accession>A0A9X2CGC1</accession>
<gene>
    <name evidence="1" type="ORF">L2740_01900</name>
</gene>
<name>A0A9X2CGC1_9GAMM</name>